<evidence type="ECO:0000313" key="6">
    <source>
        <dbReference type="EMBL" id="KAL0369535.1"/>
    </source>
</evidence>
<dbReference type="EC" id="2.4.2.-" evidence="4"/>
<dbReference type="GO" id="GO:0006302">
    <property type="term" value="P:double-strand break repair"/>
    <property type="evidence" value="ECO:0007669"/>
    <property type="project" value="TreeGrafter"/>
</dbReference>
<evidence type="ECO:0000256" key="1">
    <source>
        <dbReference type="ARBA" id="ARBA00022676"/>
    </source>
</evidence>
<feature type="domain" description="PARP catalytic" evidence="5">
    <location>
        <begin position="1"/>
        <end position="199"/>
    </location>
</feature>
<dbReference type="PANTHER" id="PTHR10459">
    <property type="entry name" value="DNA LIGASE"/>
    <property type="match status" value="1"/>
</dbReference>
<protein>
    <recommendedName>
        <fullName evidence="4">Poly [ADP-ribose] polymerase</fullName>
        <shortName evidence="4">PARP</shortName>
        <ecNumber evidence="4">2.4.2.-</ecNumber>
    </recommendedName>
</protein>
<evidence type="ECO:0000256" key="3">
    <source>
        <dbReference type="ARBA" id="ARBA00023027"/>
    </source>
</evidence>
<dbReference type="InterPro" id="IPR012317">
    <property type="entry name" value="Poly(ADP-ribose)pol_cat_dom"/>
</dbReference>
<keyword evidence="3 4" id="KW-0520">NAD</keyword>
<dbReference type="SUPFAM" id="SSF56399">
    <property type="entry name" value="ADP-ribosylation"/>
    <property type="match status" value="1"/>
</dbReference>
<organism evidence="6">
    <name type="scientific">Sesamum angustifolium</name>
    <dbReference type="NCBI Taxonomy" id="2727405"/>
    <lineage>
        <taxon>Eukaryota</taxon>
        <taxon>Viridiplantae</taxon>
        <taxon>Streptophyta</taxon>
        <taxon>Embryophyta</taxon>
        <taxon>Tracheophyta</taxon>
        <taxon>Spermatophyta</taxon>
        <taxon>Magnoliopsida</taxon>
        <taxon>eudicotyledons</taxon>
        <taxon>Gunneridae</taxon>
        <taxon>Pentapetalae</taxon>
        <taxon>asterids</taxon>
        <taxon>lamiids</taxon>
        <taxon>Lamiales</taxon>
        <taxon>Pedaliaceae</taxon>
        <taxon>Sesamum</taxon>
    </lineage>
</organism>
<dbReference type="AlphaFoldDB" id="A0AAW2QPN5"/>
<dbReference type="Gene3D" id="3.90.228.10">
    <property type="match status" value="1"/>
</dbReference>
<dbReference type="Pfam" id="PF00644">
    <property type="entry name" value="PARP"/>
    <property type="match status" value="1"/>
</dbReference>
<dbReference type="InterPro" id="IPR050800">
    <property type="entry name" value="ARTD/PARP"/>
</dbReference>
<evidence type="ECO:0000259" key="5">
    <source>
        <dbReference type="PROSITE" id="PS51059"/>
    </source>
</evidence>
<evidence type="ECO:0000256" key="2">
    <source>
        <dbReference type="ARBA" id="ARBA00022679"/>
    </source>
</evidence>
<sequence length="203" mass="22394">MQGAAAFETIRDINVASRLIGDMSGATLDDPLFDRYKKLGCSISPVGKDTDDYKMVANYLEKTYEPVKVGEIFGKAIVCSDAAAEAARYGFTAVDRPEGFLVLAVASLGEQVTELTSPPENSTSLEEKKLGVVGLGRKKTDESEHFTWKDDIKVPCGKLIPSEHEESQLEYNEYAVYDPQQVSICFLVAVKFEEKDVEYDTAE</sequence>
<dbReference type="EMBL" id="JACGWK010000002">
    <property type="protein sequence ID" value="KAL0369535.1"/>
    <property type="molecule type" value="Genomic_DNA"/>
</dbReference>
<keyword evidence="1 4" id="KW-0328">Glycosyltransferase</keyword>
<dbReference type="GO" id="GO:0005730">
    <property type="term" value="C:nucleolus"/>
    <property type="evidence" value="ECO:0007669"/>
    <property type="project" value="TreeGrafter"/>
</dbReference>
<proteinExistence type="predicted"/>
<reference evidence="6" key="1">
    <citation type="submission" date="2020-06" db="EMBL/GenBank/DDBJ databases">
        <authorList>
            <person name="Li T."/>
            <person name="Hu X."/>
            <person name="Zhang T."/>
            <person name="Song X."/>
            <person name="Zhang H."/>
            <person name="Dai N."/>
            <person name="Sheng W."/>
            <person name="Hou X."/>
            <person name="Wei L."/>
        </authorList>
    </citation>
    <scope>NUCLEOTIDE SEQUENCE</scope>
    <source>
        <strain evidence="6">G01</strain>
        <tissue evidence="6">Leaf</tissue>
    </source>
</reference>
<dbReference type="GO" id="GO:0003950">
    <property type="term" value="F:NAD+ poly-ADP-ribosyltransferase activity"/>
    <property type="evidence" value="ECO:0007669"/>
    <property type="project" value="UniProtKB-UniRule"/>
</dbReference>
<dbReference type="PANTHER" id="PTHR10459:SF106">
    <property type="entry name" value="PROTEIN ADP-RIBOSYLTRANSFERASE PARP3"/>
    <property type="match status" value="1"/>
</dbReference>
<gene>
    <name evidence="6" type="ORF">Sangu_0271600</name>
</gene>
<name>A0AAW2QPN5_9LAMI</name>
<dbReference type="GO" id="GO:1990404">
    <property type="term" value="F:NAD+-protein mono-ADP-ribosyltransferase activity"/>
    <property type="evidence" value="ECO:0007669"/>
    <property type="project" value="TreeGrafter"/>
</dbReference>
<reference evidence="6" key="2">
    <citation type="journal article" date="2024" name="Plant">
        <title>Genomic evolution and insights into agronomic trait innovations of Sesamum species.</title>
        <authorList>
            <person name="Miao H."/>
            <person name="Wang L."/>
            <person name="Qu L."/>
            <person name="Liu H."/>
            <person name="Sun Y."/>
            <person name="Le M."/>
            <person name="Wang Q."/>
            <person name="Wei S."/>
            <person name="Zheng Y."/>
            <person name="Lin W."/>
            <person name="Duan Y."/>
            <person name="Cao H."/>
            <person name="Xiong S."/>
            <person name="Wang X."/>
            <person name="Wei L."/>
            <person name="Li C."/>
            <person name="Ma Q."/>
            <person name="Ju M."/>
            <person name="Zhao R."/>
            <person name="Li G."/>
            <person name="Mu C."/>
            <person name="Tian Q."/>
            <person name="Mei H."/>
            <person name="Zhang T."/>
            <person name="Gao T."/>
            <person name="Zhang H."/>
        </authorList>
    </citation>
    <scope>NUCLEOTIDE SEQUENCE</scope>
    <source>
        <strain evidence="6">G01</strain>
    </source>
</reference>
<evidence type="ECO:0000256" key="4">
    <source>
        <dbReference type="RuleBase" id="RU362114"/>
    </source>
</evidence>
<dbReference type="GO" id="GO:0070212">
    <property type="term" value="P:protein poly-ADP-ribosylation"/>
    <property type="evidence" value="ECO:0007669"/>
    <property type="project" value="TreeGrafter"/>
</dbReference>
<comment type="caution">
    <text evidence="6">The sequence shown here is derived from an EMBL/GenBank/DDBJ whole genome shotgun (WGS) entry which is preliminary data.</text>
</comment>
<accession>A0AAW2QPN5</accession>
<dbReference type="PROSITE" id="PS51059">
    <property type="entry name" value="PARP_CATALYTIC"/>
    <property type="match status" value="1"/>
</dbReference>
<keyword evidence="2 4" id="KW-0808">Transferase</keyword>